<gene>
    <name evidence="3" type="ORF">GTHE00462_LOCUS5164</name>
</gene>
<dbReference type="Pfam" id="PF01593">
    <property type="entry name" value="Amino_oxidase"/>
    <property type="match status" value="1"/>
</dbReference>
<reference evidence="3" key="1">
    <citation type="submission" date="2021-01" db="EMBL/GenBank/DDBJ databases">
        <authorList>
            <person name="Corre E."/>
            <person name="Pelletier E."/>
            <person name="Niang G."/>
            <person name="Scheremetjew M."/>
            <person name="Finn R."/>
            <person name="Kale V."/>
            <person name="Holt S."/>
            <person name="Cochrane G."/>
            <person name="Meng A."/>
            <person name="Brown T."/>
            <person name="Cohen L."/>
        </authorList>
    </citation>
    <scope>NUCLEOTIDE SEQUENCE</scope>
    <source>
        <strain evidence="3">CCMP 2712</strain>
    </source>
</reference>
<sequence>MAEDRRCLATLALAMVAVCRTSAYAPSVMPGLQRVRTKGAGLQGRMRLFTGIPHSSRANLSPALRMSDGKASTSSEVDFVVVGSGLGGLSAGALLAKYGYDVTVCESHYHPGGCAHGFEIKDKNSDDIFKFDAGPSLWAGMSEPSTNPLRQVMDAVGAQVEWKKYDGWGVYFPDGYFRFNVGPSDQAGGFEDVIRKFGGPGGSIQEWKKLQEIIKPLILACTTFPPMALRADLGVLKTLSKYLPTFLSFGPAAATINGPFSAVMKQAGIREGTFLWRWLDYLSFALSGLLADGTICAAVSYTLGDLHRKGSLLDYPVGGSGAVCEALVQAMERNGGKLLLKTPVQEILIKDGRAAGVITKGGDTILARKGVISNVPVWSLPKLLPDEYSTFSFGGLWQENHNTRGLKEDLKKTPQTESFMHLHLGIDGKDLKDLDIHYTVINEWESGIDAPGNMIVISIPTVLDPSLAPPGKHVVHAYTAGNEPYDLFEGMDRNSDKYKQLKKERAEVLYKAVEKVIPDLRDRIQVELVGSPLTHERYLRRPQGTYGPAWRAGKNLFPGPGLAKVPGLLCCGDSVFPGIGVPAVAASGLTAANSMVSVGEHVELLQEMKKGGLMPDQVMV</sequence>
<dbReference type="AlphaFoldDB" id="A0A7S4JEV9"/>
<dbReference type="Gene3D" id="3.50.50.60">
    <property type="entry name" value="FAD/NAD(P)-binding domain"/>
    <property type="match status" value="2"/>
</dbReference>
<organism evidence="3">
    <name type="scientific">Guillardia theta</name>
    <name type="common">Cryptophyte</name>
    <name type="synonym">Cryptomonas phi</name>
    <dbReference type="NCBI Taxonomy" id="55529"/>
    <lineage>
        <taxon>Eukaryota</taxon>
        <taxon>Cryptophyceae</taxon>
        <taxon>Pyrenomonadales</taxon>
        <taxon>Geminigeraceae</taxon>
        <taxon>Guillardia</taxon>
    </lineage>
</organism>
<evidence type="ECO:0000313" key="3">
    <source>
        <dbReference type="EMBL" id="CAE2261436.1"/>
    </source>
</evidence>
<keyword evidence="1" id="KW-0732">Signal</keyword>
<dbReference type="PANTHER" id="PTHR46313:SF3">
    <property type="entry name" value="PROLYCOPENE ISOMERASE, CHLOROPLASTIC"/>
    <property type="match status" value="1"/>
</dbReference>
<evidence type="ECO:0000256" key="1">
    <source>
        <dbReference type="SAM" id="SignalP"/>
    </source>
</evidence>
<dbReference type="GO" id="GO:0016116">
    <property type="term" value="P:carotenoid metabolic process"/>
    <property type="evidence" value="ECO:0007669"/>
    <property type="project" value="InterPro"/>
</dbReference>
<dbReference type="InterPro" id="IPR036188">
    <property type="entry name" value="FAD/NAD-bd_sf"/>
</dbReference>
<dbReference type="PANTHER" id="PTHR46313">
    <property type="match status" value="1"/>
</dbReference>
<proteinExistence type="predicted"/>
<accession>A0A7S4JEV9</accession>
<dbReference type="InterPro" id="IPR045892">
    <property type="entry name" value="CrtISO-like"/>
</dbReference>
<dbReference type="GO" id="GO:0016491">
    <property type="term" value="F:oxidoreductase activity"/>
    <property type="evidence" value="ECO:0007669"/>
    <property type="project" value="InterPro"/>
</dbReference>
<name>A0A7S4JEV9_GUITH</name>
<protein>
    <recommendedName>
        <fullName evidence="2">Amine oxidase domain-containing protein</fullName>
    </recommendedName>
</protein>
<feature type="domain" description="Amine oxidase" evidence="2">
    <location>
        <begin position="86"/>
        <end position="594"/>
    </location>
</feature>
<feature type="signal peptide" evidence="1">
    <location>
        <begin position="1"/>
        <end position="23"/>
    </location>
</feature>
<dbReference type="InterPro" id="IPR002937">
    <property type="entry name" value="Amino_oxidase"/>
</dbReference>
<dbReference type="SUPFAM" id="SSF51905">
    <property type="entry name" value="FAD/NAD(P)-binding domain"/>
    <property type="match status" value="1"/>
</dbReference>
<evidence type="ECO:0000259" key="2">
    <source>
        <dbReference type="Pfam" id="PF01593"/>
    </source>
</evidence>
<dbReference type="EMBL" id="HBKN01006466">
    <property type="protein sequence ID" value="CAE2261436.1"/>
    <property type="molecule type" value="Transcribed_RNA"/>
</dbReference>
<feature type="chain" id="PRO_5030693720" description="Amine oxidase domain-containing protein" evidence="1">
    <location>
        <begin position="24"/>
        <end position="620"/>
    </location>
</feature>